<dbReference type="RefSeq" id="WP_008908289.1">
    <property type="nucleotide sequence ID" value="NZ_CAKP01000046.1"/>
</dbReference>
<sequence>MRADYVILKYQKKFILIRFKAVEYSEGAKGHIDELEKIFKRDINKPFEYFYYFKLNNSKYCFARAFSKEGSSNDYTVECLLFDDIDFYPFKLFDCKIEYSQYADITLNEFNIEALKTISENRGIYILISKLIDGEKVNIIFDDYKTLLVALYHAFPIKFAKDIYFTTDEAFPKEVDIKFVKGINTSNAINLNEGKILKGRGYEVTNLIELAYTINMNYLFDFHNFLEQFELKKIGPDIDNLYWLYKIIGIDAKEIDREILIRIIVFSFNLPDENIFEIFKSLEKNFEVLITKLNAYDCDVMLKFLIKNLDSDNLFVIQRSQELIRFLLDEMILKDIDLNSFIDKIDELFNIIKDKGLYFIKSNLKEERIEFINAILNKIEDSKIHYFYLYITIKSLLELDYTFEKALKNEGIRSLIEKSLNVIFEDIDKIKSLLNLVSNSPEFFSNLFIILFDKSENEIKQAALIGILISIIDQKDDFISYQLRREIKNKNSEVLYEEFKLRLENAEDKVKFFEFYTENVLEKFDDFYREYFEKILKDYLLKINDENASREVIKIINRVINEKLLLSDDATRMLIDFFEKHYDFKDINEVKDIVKWIKLIKRIRKINTSPDVTSLLDFGIFLEEGKDARAKINDLIKSFGRINFLTGDKYKNFLLWTLPNILRLIEDVEDHKSIIYFYNPEDELEFYKFYTNNIFKFYEENKEVGYHVLLTFLVYFYFYIEPKYRLYGEENKVEEFNDFLILMFSEYKNISIEKFNLDIINEFESSGLSVPIMWKNIYEKLLKR</sequence>
<comment type="caution">
    <text evidence="1">The sequence shown here is derived from an EMBL/GenBank/DDBJ whole genome shotgun (WGS) entry which is preliminary data.</text>
</comment>
<evidence type="ECO:0000313" key="2">
    <source>
        <dbReference type="Proteomes" id="UP000007652"/>
    </source>
</evidence>
<name>I7LG56_9CLOT</name>
<dbReference type="AlphaFoldDB" id="I7LG56"/>
<dbReference type="STRING" id="857293.CAAU_0931"/>
<proteinExistence type="predicted"/>
<dbReference type="EMBL" id="CAKP01000046">
    <property type="protein sequence ID" value="CCJ33015.1"/>
    <property type="molecule type" value="Genomic_DNA"/>
</dbReference>
<accession>I7LG56</accession>
<gene>
    <name evidence="1" type="ORF">CAAU_0931</name>
</gene>
<dbReference type="eggNOG" id="ENOG5033JNU">
    <property type="taxonomic scope" value="Bacteria"/>
</dbReference>
<reference evidence="1 2" key="1">
    <citation type="journal article" date="2011" name="J. Bacteriol.">
        <title>Draft genome sequence of Caloramator australicus strain RC3T, a thermoanaerobe from the Great Artesian Basin of Australia.</title>
        <authorList>
            <person name="Ogg C.D."/>
            <person name="Patel B.K.C."/>
        </authorList>
    </citation>
    <scope>NUCLEOTIDE SEQUENCE [LARGE SCALE GENOMIC DNA]</scope>
    <source>
        <strain evidence="1 2">RC3</strain>
    </source>
</reference>
<dbReference type="Proteomes" id="UP000007652">
    <property type="component" value="Unassembled WGS sequence"/>
</dbReference>
<protein>
    <submittedName>
        <fullName evidence="1">Uncharacterized protein</fullName>
    </submittedName>
</protein>
<evidence type="ECO:0000313" key="1">
    <source>
        <dbReference type="EMBL" id="CCJ33015.1"/>
    </source>
</evidence>
<keyword evidence="2" id="KW-1185">Reference proteome</keyword>
<dbReference type="OrthoDB" id="1947307at2"/>
<organism evidence="1 2">
    <name type="scientific">Caloramator australicus RC3</name>
    <dbReference type="NCBI Taxonomy" id="857293"/>
    <lineage>
        <taxon>Bacteria</taxon>
        <taxon>Bacillati</taxon>
        <taxon>Bacillota</taxon>
        <taxon>Clostridia</taxon>
        <taxon>Eubacteriales</taxon>
        <taxon>Clostridiaceae</taxon>
        <taxon>Caloramator</taxon>
    </lineage>
</organism>